<dbReference type="EMBL" id="CP014229">
    <property type="protein sequence ID" value="AMD89666.1"/>
    <property type="molecule type" value="Genomic_DNA"/>
</dbReference>
<protein>
    <submittedName>
        <fullName evidence="1">Uncharacterized protein</fullName>
    </submittedName>
</protein>
<gene>
    <name evidence="1" type="ORF">AXF13_05805</name>
</gene>
<evidence type="ECO:0000313" key="1">
    <source>
        <dbReference type="EMBL" id="AMD89666.1"/>
    </source>
</evidence>
<dbReference type="KEGG" id="dfi:AXF13_05805"/>
<keyword evidence="2" id="KW-1185">Reference proteome</keyword>
<dbReference type="STRING" id="44742.AXF13_05805"/>
<sequence length="143" mass="16232">MISFFKATLLQETVILQMAESRRAERFAPRFTATEVEQAAFKLVRRQQPASGHVQLIVEAFPQPVQRQTAEEQVQSVLIRIEQGARRTAAMRSGKSAPPLEGVVLIWPYKGLLLVRPLKEARPDFRRYSQRPINGSLCSNKLC</sequence>
<accession>A0A0X8JJ66</accession>
<organism evidence="1 2">
    <name type="scientific">Desulfovibrio fairfieldensis</name>
    <dbReference type="NCBI Taxonomy" id="44742"/>
    <lineage>
        <taxon>Bacteria</taxon>
        <taxon>Pseudomonadati</taxon>
        <taxon>Thermodesulfobacteriota</taxon>
        <taxon>Desulfovibrionia</taxon>
        <taxon>Desulfovibrionales</taxon>
        <taxon>Desulfovibrionaceae</taxon>
        <taxon>Desulfovibrio</taxon>
    </lineage>
</organism>
<dbReference type="Proteomes" id="UP000069241">
    <property type="component" value="Chromosome"/>
</dbReference>
<name>A0A0X8JJ66_9BACT</name>
<dbReference type="AlphaFoldDB" id="A0A0X8JJ66"/>
<reference evidence="2" key="1">
    <citation type="submission" date="2016-02" db="EMBL/GenBank/DDBJ databases">
        <authorList>
            <person name="Holder M.E."/>
            <person name="Ajami N.J."/>
            <person name="Petrosino J.F."/>
        </authorList>
    </citation>
    <scope>NUCLEOTIDE SEQUENCE [LARGE SCALE GENOMIC DNA]</scope>
    <source>
        <strain evidence="2">CCUG 45958</strain>
    </source>
</reference>
<evidence type="ECO:0000313" key="2">
    <source>
        <dbReference type="Proteomes" id="UP000069241"/>
    </source>
</evidence>
<proteinExistence type="predicted"/>